<dbReference type="CDD" id="cd01948">
    <property type="entry name" value="EAL"/>
    <property type="match status" value="1"/>
</dbReference>
<protein>
    <recommendedName>
        <fullName evidence="1">cyclic-guanylate-specific phosphodiesterase</fullName>
        <ecNumber evidence="1">3.1.4.52</ecNumber>
    </recommendedName>
</protein>
<name>A0A1M7YQ47_9VIBR</name>
<dbReference type="Pfam" id="PF00989">
    <property type="entry name" value="PAS"/>
    <property type="match status" value="1"/>
</dbReference>
<dbReference type="RefSeq" id="WP_073579648.1">
    <property type="nucleotide sequence ID" value="NZ_AP024897.1"/>
</dbReference>
<dbReference type="CDD" id="cd01949">
    <property type="entry name" value="GGDEF"/>
    <property type="match status" value="1"/>
</dbReference>
<evidence type="ECO:0000313" key="6">
    <source>
        <dbReference type="EMBL" id="SHO54738.1"/>
    </source>
</evidence>
<dbReference type="PROSITE" id="PS50883">
    <property type="entry name" value="EAL"/>
    <property type="match status" value="1"/>
</dbReference>
<dbReference type="InterPro" id="IPR000014">
    <property type="entry name" value="PAS"/>
</dbReference>
<dbReference type="Gene3D" id="3.30.70.270">
    <property type="match status" value="1"/>
</dbReference>
<dbReference type="Proteomes" id="UP000184600">
    <property type="component" value="Unassembled WGS sequence"/>
</dbReference>
<accession>A0A1M7YQ47</accession>
<dbReference type="InterPro" id="IPR013767">
    <property type="entry name" value="PAS_fold"/>
</dbReference>
<dbReference type="SUPFAM" id="SSF55785">
    <property type="entry name" value="PYP-like sensor domain (PAS domain)"/>
    <property type="match status" value="2"/>
</dbReference>
<dbReference type="NCBIfam" id="TIGR00254">
    <property type="entry name" value="GGDEF"/>
    <property type="match status" value="1"/>
</dbReference>
<dbReference type="SMART" id="SM00091">
    <property type="entry name" value="PAS"/>
    <property type="match status" value="2"/>
</dbReference>
<dbReference type="OrthoDB" id="1316910at2"/>
<dbReference type="NCBIfam" id="TIGR00229">
    <property type="entry name" value="sensory_box"/>
    <property type="match status" value="2"/>
</dbReference>
<dbReference type="PROSITE" id="PS50887">
    <property type="entry name" value="GGDEF"/>
    <property type="match status" value="1"/>
</dbReference>
<feature type="domain" description="EAL" evidence="4">
    <location>
        <begin position="466"/>
        <end position="720"/>
    </location>
</feature>
<dbReference type="FunFam" id="3.20.20.450:FF:000001">
    <property type="entry name" value="Cyclic di-GMP phosphodiesterase yahA"/>
    <property type="match status" value="1"/>
</dbReference>
<dbReference type="Pfam" id="PF08448">
    <property type="entry name" value="PAS_4"/>
    <property type="match status" value="1"/>
</dbReference>
<dbReference type="Pfam" id="PF00990">
    <property type="entry name" value="GGDEF"/>
    <property type="match status" value="1"/>
</dbReference>
<proteinExistence type="predicted"/>
<dbReference type="SMART" id="SM00086">
    <property type="entry name" value="PAC"/>
    <property type="match status" value="2"/>
</dbReference>
<dbReference type="CDD" id="cd00130">
    <property type="entry name" value="PAS"/>
    <property type="match status" value="1"/>
</dbReference>
<dbReference type="SUPFAM" id="SSF55073">
    <property type="entry name" value="Nucleotide cyclase"/>
    <property type="match status" value="1"/>
</dbReference>
<dbReference type="InterPro" id="IPR000160">
    <property type="entry name" value="GGDEF_dom"/>
</dbReference>
<evidence type="ECO:0000259" key="4">
    <source>
        <dbReference type="PROSITE" id="PS50883"/>
    </source>
</evidence>
<dbReference type="SMART" id="SM00267">
    <property type="entry name" value="GGDEF"/>
    <property type="match status" value="1"/>
</dbReference>
<dbReference type="Gene3D" id="3.30.450.20">
    <property type="entry name" value="PAS domain"/>
    <property type="match status" value="2"/>
</dbReference>
<dbReference type="InterPro" id="IPR043128">
    <property type="entry name" value="Rev_trsase/Diguanyl_cyclase"/>
</dbReference>
<evidence type="ECO:0000313" key="7">
    <source>
        <dbReference type="Proteomes" id="UP000184600"/>
    </source>
</evidence>
<dbReference type="InterPro" id="IPR029787">
    <property type="entry name" value="Nucleotide_cyclase"/>
</dbReference>
<dbReference type="STRING" id="1117707.VQ7734_00456"/>
<dbReference type="PANTHER" id="PTHR44757:SF2">
    <property type="entry name" value="BIOFILM ARCHITECTURE MAINTENANCE PROTEIN MBAA"/>
    <property type="match status" value="1"/>
</dbReference>
<reference evidence="7" key="1">
    <citation type="submission" date="2016-12" db="EMBL/GenBank/DDBJ databases">
        <authorList>
            <person name="Rodrigo-Torres L."/>
            <person name="Arahal R.D."/>
            <person name="Lucena T."/>
        </authorList>
    </citation>
    <scope>NUCLEOTIDE SEQUENCE [LARGE SCALE GENOMIC DNA]</scope>
</reference>
<keyword evidence="7" id="KW-1185">Reference proteome</keyword>
<dbReference type="SUPFAM" id="SSF141868">
    <property type="entry name" value="EAL domain-like"/>
    <property type="match status" value="1"/>
</dbReference>
<dbReference type="PROSITE" id="PS50112">
    <property type="entry name" value="PAS"/>
    <property type="match status" value="1"/>
</dbReference>
<dbReference type="InterPro" id="IPR001610">
    <property type="entry name" value="PAC"/>
</dbReference>
<sequence>MVKQCDKNDRSKRREQIIGLGERSFRKSYYPQFKRNTERLERFKTLLDQTSDFVMLVSLPEQVITDVNRATETLFGVMPGRLIGHALKTLPLDGIDAVITILKDDLERAKKQVSVETHFFELRLIKEQQPVWLDLSYRVARLERQYYAVMVGRDITERKRQHELLEGLLAEKEAILDNAIVGLAWIRDRIIISCNRRLEEMLGYAPGAIHGKSTRILYESDETFSDFGTDAYRALSNGEAFTGATQLCRADGKPIWCELTGNSIESCHEENGSVWIISDINQLRLTQEKAVFLSHHDALTQLPNHRLLEDRLNQAITAAARKGKVTGLINLDLDRFKHVNELLGYHDSNQLLVRVAERLASCIGEQDTLCRQGGDEFLILLPELSDTDGCFPVLSQIFSEFEKEFIVNDRELLLSCSLGVAFYPQDGDNFEELLSKADMAMYEAKDAGRNTYRFFNSEMNDHASQQLTIAFDLRKALELHQFELYFQPQIDIATGQLIGAEALIRWHHPTLGLVSPGQFIPVAEDTGLIVPIGEWVLQEACRAADNWRRQGFVNAVVAVNLSAVQFEQGNIEEAVFRAIESSGIFPEMLELELTESIMLRDTDNVLATVKRLKMMGCKLSIDDFGTGYSSLAYLKQFAVDKLKIDQVFIHELTRNPDDAVIVRTVIHMAKSLGLKTIAEGIETEDILELLKVYRCDEAQGYLTGRPMPAADFLIWLKKNLD</sequence>
<dbReference type="InterPro" id="IPR013656">
    <property type="entry name" value="PAS_4"/>
</dbReference>
<gene>
    <name evidence="6" type="primary">cph2_2</name>
    <name evidence="6" type="ORF">VQ7734_00456</name>
</gene>
<evidence type="ECO:0000259" key="5">
    <source>
        <dbReference type="PROSITE" id="PS50887"/>
    </source>
</evidence>
<dbReference type="InterPro" id="IPR035919">
    <property type="entry name" value="EAL_sf"/>
</dbReference>
<dbReference type="InterPro" id="IPR001633">
    <property type="entry name" value="EAL_dom"/>
</dbReference>
<evidence type="ECO:0000256" key="2">
    <source>
        <dbReference type="ARBA" id="ARBA00022636"/>
    </source>
</evidence>
<dbReference type="InterPro" id="IPR052155">
    <property type="entry name" value="Biofilm_reg_signaling"/>
</dbReference>
<dbReference type="Pfam" id="PF00563">
    <property type="entry name" value="EAL"/>
    <property type="match status" value="1"/>
</dbReference>
<dbReference type="AlphaFoldDB" id="A0A1M7YQ47"/>
<dbReference type="InterPro" id="IPR035965">
    <property type="entry name" value="PAS-like_dom_sf"/>
</dbReference>
<evidence type="ECO:0000259" key="3">
    <source>
        <dbReference type="PROSITE" id="PS50112"/>
    </source>
</evidence>
<dbReference type="GO" id="GO:0006355">
    <property type="term" value="P:regulation of DNA-templated transcription"/>
    <property type="evidence" value="ECO:0007669"/>
    <property type="project" value="InterPro"/>
</dbReference>
<feature type="domain" description="PAS" evidence="3">
    <location>
        <begin position="39"/>
        <end position="109"/>
    </location>
</feature>
<dbReference type="SMART" id="SM00052">
    <property type="entry name" value="EAL"/>
    <property type="match status" value="1"/>
</dbReference>
<organism evidence="6 7">
    <name type="scientific">Vibrio quintilis</name>
    <dbReference type="NCBI Taxonomy" id="1117707"/>
    <lineage>
        <taxon>Bacteria</taxon>
        <taxon>Pseudomonadati</taxon>
        <taxon>Pseudomonadota</taxon>
        <taxon>Gammaproteobacteria</taxon>
        <taxon>Vibrionales</taxon>
        <taxon>Vibrionaceae</taxon>
        <taxon>Vibrio</taxon>
    </lineage>
</organism>
<feature type="domain" description="GGDEF" evidence="5">
    <location>
        <begin position="324"/>
        <end position="457"/>
    </location>
</feature>
<keyword evidence="2" id="KW-0973">c-di-GMP</keyword>
<evidence type="ECO:0000256" key="1">
    <source>
        <dbReference type="ARBA" id="ARBA00012282"/>
    </source>
</evidence>
<dbReference type="PANTHER" id="PTHR44757">
    <property type="entry name" value="DIGUANYLATE CYCLASE DGCP"/>
    <property type="match status" value="1"/>
</dbReference>
<dbReference type="GO" id="GO:0071111">
    <property type="term" value="F:cyclic-guanylate-specific phosphodiesterase activity"/>
    <property type="evidence" value="ECO:0007669"/>
    <property type="project" value="UniProtKB-EC"/>
</dbReference>
<dbReference type="Gene3D" id="3.20.20.450">
    <property type="entry name" value="EAL domain"/>
    <property type="match status" value="1"/>
</dbReference>
<dbReference type="EMBL" id="FRFG01000007">
    <property type="protein sequence ID" value="SHO54738.1"/>
    <property type="molecule type" value="Genomic_DNA"/>
</dbReference>
<dbReference type="EC" id="3.1.4.52" evidence="1"/>